<sequence length="133" mass="16205">MEYHNLDSKHLPKKYINLQPYVSKYFHLPAKNLMRLENAVRALHIPVIYNFHDAYSDAHYTAEILKRIYNPSIEPCLYDPSHIPIKTKQYRREIDYDKLIKQFEKIYNRKMTKEEQEMIKLAYHMGKTRQFLK</sequence>
<dbReference type="SUPFAM" id="SSF53098">
    <property type="entry name" value="Ribonuclease H-like"/>
    <property type="match status" value="1"/>
</dbReference>
<evidence type="ECO:0000313" key="2">
    <source>
        <dbReference type="Proteomes" id="UP000184442"/>
    </source>
</evidence>
<dbReference type="EMBL" id="FQZS01000008">
    <property type="protein sequence ID" value="SHI80331.1"/>
    <property type="molecule type" value="Genomic_DNA"/>
</dbReference>
<evidence type="ECO:0000313" key="1">
    <source>
        <dbReference type="EMBL" id="SHI80331.1"/>
    </source>
</evidence>
<dbReference type="InterPro" id="IPR012337">
    <property type="entry name" value="RNaseH-like_sf"/>
</dbReference>
<dbReference type="Gene3D" id="3.30.420.10">
    <property type="entry name" value="Ribonuclease H-like superfamily/Ribonuclease H"/>
    <property type="match status" value="1"/>
</dbReference>
<organism evidence="1 2">
    <name type="scientific">Lutispora thermophila DSM 19022</name>
    <dbReference type="NCBI Taxonomy" id="1122184"/>
    <lineage>
        <taxon>Bacteria</taxon>
        <taxon>Bacillati</taxon>
        <taxon>Bacillota</taxon>
        <taxon>Clostridia</taxon>
        <taxon>Lutisporales</taxon>
        <taxon>Lutisporaceae</taxon>
        <taxon>Lutispora</taxon>
    </lineage>
</organism>
<dbReference type="InterPro" id="IPR036397">
    <property type="entry name" value="RNaseH_sf"/>
</dbReference>
<dbReference type="Proteomes" id="UP000184442">
    <property type="component" value="Unassembled WGS sequence"/>
</dbReference>
<dbReference type="STRING" id="1122184.SAMN02745176_01411"/>
<dbReference type="RefSeq" id="WP_242944176.1">
    <property type="nucleotide sequence ID" value="NZ_FQZS01000008.1"/>
</dbReference>
<dbReference type="AlphaFoldDB" id="A0A1M6E4G0"/>
<gene>
    <name evidence="1" type="ORF">SAMN02745176_01411</name>
</gene>
<protein>
    <recommendedName>
        <fullName evidence="3">Exonuclease</fullName>
    </recommendedName>
</protein>
<keyword evidence="2" id="KW-1185">Reference proteome</keyword>
<dbReference type="GO" id="GO:0003676">
    <property type="term" value="F:nucleic acid binding"/>
    <property type="evidence" value="ECO:0007669"/>
    <property type="project" value="InterPro"/>
</dbReference>
<accession>A0A1M6E4G0</accession>
<reference evidence="1 2" key="1">
    <citation type="submission" date="2016-11" db="EMBL/GenBank/DDBJ databases">
        <authorList>
            <person name="Jaros S."/>
            <person name="Januszkiewicz K."/>
            <person name="Wedrychowicz H."/>
        </authorList>
    </citation>
    <scope>NUCLEOTIDE SEQUENCE [LARGE SCALE GENOMIC DNA]</scope>
    <source>
        <strain evidence="1 2">DSM 19022</strain>
    </source>
</reference>
<evidence type="ECO:0008006" key="3">
    <source>
        <dbReference type="Google" id="ProtNLM"/>
    </source>
</evidence>
<proteinExistence type="predicted"/>
<name>A0A1M6E4G0_9FIRM</name>